<reference evidence="2" key="1">
    <citation type="submission" date="2023-02" db="EMBL/GenBank/DDBJ databases">
        <title>Genome of toxic invasive species Heracleum sosnowskyi carries increased number of genes despite the absence of recent whole-genome duplications.</title>
        <authorList>
            <person name="Schelkunov M."/>
            <person name="Shtratnikova V."/>
            <person name="Makarenko M."/>
            <person name="Klepikova A."/>
            <person name="Omelchenko D."/>
            <person name="Novikova G."/>
            <person name="Obukhova E."/>
            <person name="Bogdanov V."/>
            <person name="Penin A."/>
            <person name="Logacheva M."/>
        </authorList>
    </citation>
    <scope>NUCLEOTIDE SEQUENCE</scope>
    <source>
        <strain evidence="2">Hsosn_3</strain>
        <tissue evidence="2">Leaf</tissue>
    </source>
</reference>
<dbReference type="InterPro" id="IPR050648">
    <property type="entry name" value="F-box_LRR-repeat"/>
</dbReference>
<dbReference type="SUPFAM" id="SSF52047">
    <property type="entry name" value="RNI-like"/>
    <property type="match status" value="1"/>
</dbReference>
<dbReference type="PANTHER" id="PTHR13382:SF22">
    <property type="entry name" value="F-BOX PROTEIN SKIP14"/>
    <property type="match status" value="1"/>
</dbReference>
<dbReference type="AlphaFoldDB" id="A0AAD8I1R1"/>
<name>A0AAD8I1R1_9APIA</name>
<feature type="domain" description="F-box" evidence="1">
    <location>
        <begin position="158"/>
        <end position="198"/>
    </location>
</feature>
<dbReference type="PANTHER" id="PTHR13382">
    <property type="entry name" value="MITOCHONDRIAL ATP SYNTHASE COUPLING FACTOR B"/>
    <property type="match status" value="1"/>
</dbReference>
<dbReference type="InterPro" id="IPR036047">
    <property type="entry name" value="F-box-like_dom_sf"/>
</dbReference>
<evidence type="ECO:0000259" key="1">
    <source>
        <dbReference type="PROSITE" id="PS50181"/>
    </source>
</evidence>
<dbReference type="PROSITE" id="PS50181">
    <property type="entry name" value="FBOX"/>
    <property type="match status" value="1"/>
</dbReference>
<dbReference type="Gene3D" id="3.80.10.10">
    <property type="entry name" value="Ribonuclease Inhibitor"/>
    <property type="match status" value="1"/>
</dbReference>
<accession>A0AAD8I1R1</accession>
<evidence type="ECO:0000313" key="3">
    <source>
        <dbReference type="Proteomes" id="UP001237642"/>
    </source>
</evidence>
<dbReference type="Proteomes" id="UP001237642">
    <property type="component" value="Unassembled WGS sequence"/>
</dbReference>
<sequence>MALNLSHRPVFPGHMSDHMSDDGRDRDIIDLLPPDPFMMDISTTITAITGWFEDLEMDYDGYGKKKAGAPKEDYGLYAGLNLILDQALRFQSFPGNMFDGKHGYAIEEREPRGALQHDGFWLVNKAKDNPSFRSGSSSAMMDACPECSGCCSDAGGSPHEALLFTLSYLGLKDLLSVERVCSSLYSMVRSDPFLWRSIHIDKPLNEKITDDILLQLSSRAQGNLQCLSLVECPRITDDGLKRVLDTNPRLTKLCVPGCTRLSIEGVVNILKDFKHRKGTSGIKHLRIGGLYGVTPELFEELKFLLGTDGQVQITGQRPHFYRRGNFYLLCDDDRAIDIEICPRCQKSRLVYDCTAEGCQAKDNATDVCRACTLCIPRCSYCGRCINDEYEETFCLELMCSDCSKQVPVCQEMQNRQDGLLDNVVHPESSHNICLHGSLCFENQHLKVSVLGRIYEEFLTIRRYVTLLMQVVGQMDLYLLFIVAFKVDVKLSVTGKNGGLLRSYFDAFIGFADGVLSVKICHALLAVKICHALMVCLCCRVSFLLEYPASSRSEEEAKESTSIGGMFRSWNTVTKTVVPLNPKADGYLPCSKVTF</sequence>
<dbReference type="InterPro" id="IPR032675">
    <property type="entry name" value="LRR_dom_sf"/>
</dbReference>
<dbReference type="GO" id="GO:0005737">
    <property type="term" value="C:cytoplasm"/>
    <property type="evidence" value="ECO:0007669"/>
    <property type="project" value="TreeGrafter"/>
</dbReference>
<protein>
    <submittedName>
        <fullName evidence="2">F-box protein SKIP14</fullName>
    </submittedName>
</protein>
<keyword evidence="3" id="KW-1185">Reference proteome</keyword>
<organism evidence="2 3">
    <name type="scientific">Heracleum sosnowskyi</name>
    <dbReference type="NCBI Taxonomy" id="360622"/>
    <lineage>
        <taxon>Eukaryota</taxon>
        <taxon>Viridiplantae</taxon>
        <taxon>Streptophyta</taxon>
        <taxon>Embryophyta</taxon>
        <taxon>Tracheophyta</taxon>
        <taxon>Spermatophyta</taxon>
        <taxon>Magnoliopsida</taxon>
        <taxon>eudicotyledons</taxon>
        <taxon>Gunneridae</taxon>
        <taxon>Pentapetalae</taxon>
        <taxon>asterids</taxon>
        <taxon>campanulids</taxon>
        <taxon>Apiales</taxon>
        <taxon>Apiaceae</taxon>
        <taxon>Apioideae</taxon>
        <taxon>apioid superclade</taxon>
        <taxon>Tordylieae</taxon>
        <taxon>Tordyliinae</taxon>
        <taxon>Heracleum</taxon>
    </lineage>
</organism>
<dbReference type="Gene3D" id="1.20.1280.50">
    <property type="match status" value="1"/>
</dbReference>
<dbReference type="EMBL" id="JAUIZM010000007">
    <property type="protein sequence ID" value="KAK1377361.1"/>
    <property type="molecule type" value="Genomic_DNA"/>
</dbReference>
<proteinExistence type="predicted"/>
<dbReference type="InterPro" id="IPR001810">
    <property type="entry name" value="F-box_dom"/>
</dbReference>
<gene>
    <name evidence="2" type="ORF">POM88_033554</name>
</gene>
<dbReference type="SUPFAM" id="SSF81383">
    <property type="entry name" value="F-box domain"/>
    <property type="match status" value="1"/>
</dbReference>
<reference evidence="2" key="2">
    <citation type="submission" date="2023-05" db="EMBL/GenBank/DDBJ databases">
        <authorList>
            <person name="Schelkunov M.I."/>
        </authorList>
    </citation>
    <scope>NUCLEOTIDE SEQUENCE</scope>
    <source>
        <strain evidence="2">Hsosn_3</strain>
        <tissue evidence="2">Leaf</tissue>
    </source>
</reference>
<evidence type="ECO:0000313" key="2">
    <source>
        <dbReference type="EMBL" id="KAK1377361.1"/>
    </source>
</evidence>
<dbReference type="Pfam" id="PF12937">
    <property type="entry name" value="F-box-like"/>
    <property type="match status" value="1"/>
</dbReference>
<comment type="caution">
    <text evidence="2">The sequence shown here is derived from an EMBL/GenBank/DDBJ whole genome shotgun (WGS) entry which is preliminary data.</text>
</comment>